<evidence type="ECO:0000256" key="5">
    <source>
        <dbReference type="ARBA" id="ARBA00022519"/>
    </source>
</evidence>
<dbReference type="Pfam" id="PF00109">
    <property type="entry name" value="ketoacyl-synt"/>
    <property type="match status" value="1"/>
</dbReference>
<keyword evidence="3" id="KW-0536">Nodulation</keyword>
<gene>
    <name evidence="15" type="ORF">NX784_08100</name>
</gene>
<evidence type="ECO:0000256" key="10">
    <source>
        <dbReference type="ARBA" id="ARBA00037576"/>
    </source>
</evidence>
<keyword evidence="9" id="KW-0472">Membrane</keyword>
<dbReference type="RefSeq" id="WP_258816141.1">
    <property type="nucleotide sequence ID" value="NZ_JANUGW010000004.1"/>
</dbReference>
<accession>A0ABT1ZNR6</accession>
<dbReference type="CDD" id="cd00834">
    <property type="entry name" value="KAS_I_II"/>
    <property type="match status" value="1"/>
</dbReference>
<dbReference type="Gene3D" id="3.40.47.10">
    <property type="match status" value="1"/>
</dbReference>
<evidence type="ECO:0000256" key="13">
    <source>
        <dbReference type="RuleBase" id="RU003694"/>
    </source>
</evidence>
<evidence type="ECO:0000256" key="11">
    <source>
        <dbReference type="ARBA" id="ARBA00039445"/>
    </source>
</evidence>
<reference evidence="15 16" key="1">
    <citation type="submission" date="2022-08" db="EMBL/GenBank/DDBJ databases">
        <title>Reclassification of Massilia species as members of the genera Telluria, Duganella, Pseudoduganella, Mokoshia gen. nov. and Zemynaea gen. nov. using orthogonal and non-orthogonal genome-based approaches.</title>
        <authorList>
            <person name="Bowman J.P."/>
        </authorList>
    </citation>
    <scope>NUCLEOTIDE SEQUENCE [LARGE SCALE GENOMIC DNA]</scope>
    <source>
        <strain evidence="15 16">JCM 31316</strain>
    </source>
</reference>
<keyword evidence="7" id="KW-0812">Transmembrane</keyword>
<evidence type="ECO:0000256" key="9">
    <source>
        <dbReference type="ARBA" id="ARBA00023136"/>
    </source>
</evidence>
<dbReference type="InterPro" id="IPR014030">
    <property type="entry name" value="Ketoacyl_synth_N"/>
</dbReference>
<sequence length="402" mass="41473">MKRRVAITGLGLISPHGDSPLGVFDALLAGRSAVSVWDEDGAPAAAVARAPFDVTRWFTRLQLAGVDRVSQIAVAAAQMARDDAGIDTFDASTGVYVGTGMGGATAVEESFRSHHESGRVPPLSVPAFMPNAPAAHVAMREKVHGPVYTYSIACASSAVALAEAAKAVAYGEIDCALAGGSEALLVPGAIRAWHALQTLARLDDEPGRACRPFSVDRTGLVLGEGAAFVVLEPYDDALARGARIYAEFAGSGVSCDATHLTKPDTDGQISALKAALRNSGLTPGDIGYCNAHGTATRIGDVVECTALERVWGEAIGKLAVSSTKSMHGHLLGAAGALEAIVTILAVYRGAIPPNMHCDRQDADCNVALVREPGHAAPALHAAISNSFAFGGTNATLVFKRAT</sequence>
<keyword evidence="6 13" id="KW-0808">Transferase</keyword>
<dbReference type="InterPro" id="IPR014031">
    <property type="entry name" value="Ketoacyl_synth_C"/>
</dbReference>
<evidence type="ECO:0000256" key="3">
    <source>
        <dbReference type="ARBA" id="ARBA00022458"/>
    </source>
</evidence>
<evidence type="ECO:0000256" key="4">
    <source>
        <dbReference type="ARBA" id="ARBA00022475"/>
    </source>
</evidence>
<evidence type="ECO:0000256" key="8">
    <source>
        <dbReference type="ARBA" id="ARBA00022989"/>
    </source>
</evidence>
<keyword evidence="4" id="KW-1003">Cell membrane</keyword>
<evidence type="ECO:0000313" key="15">
    <source>
        <dbReference type="EMBL" id="MCS0581551.1"/>
    </source>
</evidence>
<evidence type="ECO:0000256" key="1">
    <source>
        <dbReference type="ARBA" id="ARBA00004533"/>
    </source>
</evidence>
<dbReference type="PANTHER" id="PTHR11712:SF352">
    <property type="entry name" value="3-OXOACYL-[ACYL-CARRIER-PROTEIN] SYNTHASE"/>
    <property type="match status" value="1"/>
</dbReference>
<evidence type="ECO:0000256" key="6">
    <source>
        <dbReference type="ARBA" id="ARBA00022679"/>
    </source>
</evidence>
<protein>
    <recommendedName>
        <fullName evidence="11">Nodulation protein E</fullName>
    </recommendedName>
    <alternativeName>
        <fullName evidence="12">Host-specificity of nodulation protein B</fullName>
    </alternativeName>
</protein>
<dbReference type="InterPro" id="IPR016039">
    <property type="entry name" value="Thiolase-like"/>
</dbReference>
<dbReference type="SUPFAM" id="SSF53901">
    <property type="entry name" value="Thiolase-like"/>
    <property type="match status" value="2"/>
</dbReference>
<dbReference type="SMART" id="SM00825">
    <property type="entry name" value="PKS_KS"/>
    <property type="match status" value="1"/>
</dbReference>
<dbReference type="InterPro" id="IPR020841">
    <property type="entry name" value="PKS_Beta-ketoAc_synthase_dom"/>
</dbReference>
<dbReference type="Pfam" id="PF02801">
    <property type="entry name" value="Ketoacyl-synt_C"/>
    <property type="match status" value="1"/>
</dbReference>
<name>A0ABT1ZNR6_9BURK</name>
<evidence type="ECO:0000313" key="16">
    <source>
        <dbReference type="Proteomes" id="UP001204151"/>
    </source>
</evidence>
<comment type="function">
    <text evidence="10">Proposed to synthesize NOD factor fatty acyl chain. Involved in the synthesis of a highly unsaturated fatty acid moiety, which forms part of a lipo-oligosaccharide that is responsible for host specificity.</text>
</comment>
<comment type="caution">
    <text evidence="15">The sequence shown here is derived from an EMBL/GenBank/DDBJ whole genome shotgun (WGS) entry which is preliminary data.</text>
</comment>
<dbReference type="PANTHER" id="PTHR11712">
    <property type="entry name" value="POLYKETIDE SYNTHASE-RELATED"/>
    <property type="match status" value="1"/>
</dbReference>
<organism evidence="15 16">
    <name type="scientific">Massilia pinisoli</name>
    <dbReference type="NCBI Taxonomy" id="1772194"/>
    <lineage>
        <taxon>Bacteria</taxon>
        <taxon>Pseudomonadati</taxon>
        <taxon>Pseudomonadota</taxon>
        <taxon>Betaproteobacteria</taxon>
        <taxon>Burkholderiales</taxon>
        <taxon>Oxalobacteraceae</taxon>
        <taxon>Telluria group</taxon>
        <taxon>Massilia</taxon>
    </lineage>
</organism>
<dbReference type="PROSITE" id="PS52004">
    <property type="entry name" value="KS3_2"/>
    <property type="match status" value="1"/>
</dbReference>
<proteinExistence type="inferred from homology"/>
<keyword evidence="16" id="KW-1185">Reference proteome</keyword>
<keyword evidence="8" id="KW-1133">Transmembrane helix</keyword>
<evidence type="ECO:0000259" key="14">
    <source>
        <dbReference type="PROSITE" id="PS52004"/>
    </source>
</evidence>
<evidence type="ECO:0000256" key="12">
    <source>
        <dbReference type="ARBA" id="ARBA00041756"/>
    </source>
</evidence>
<dbReference type="EMBL" id="JANUGW010000004">
    <property type="protein sequence ID" value="MCS0581551.1"/>
    <property type="molecule type" value="Genomic_DNA"/>
</dbReference>
<comment type="subcellular location">
    <subcellularLocation>
        <location evidence="1">Cell inner membrane</location>
    </subcellularLocation>
</comment>
<dbReference type="Proteomes" id="UP001204151">
    <property type="component" value="Unassembled WGS sequence"/>
</dbReference>
<evidence type="ECO:0000256" key="7">
    <source>
        <dbReference type="ARBA" id="ARBA00022692"/>
    </source>
</evidence>
<feature type="domain" description="Ketosynthase family 3 (KS3)" evidence="14">
    <location>
        <begin position="2"/>
        <end position="400"/>
    </location>
</feature>
<dbReference type="InterPro" id="IPR000794">
    <property type="entry name" value="Beta-ketoacyl_synthase"/>
</dbReference>
<keyword evidence="5" id="KW-0997">Cell inner membrane</keyword>
<evidence type="ECO:0000256" key="2">
    <source>
        <dbReference type="ARBA" id="ARBA00008467"/>
    </source>
</evidence>
<comment type="similarity">
    <text evidence="2 13">Belongs to the thiolase-like superfamily. Beta-ketoacyl-ACP synthases family.</text>
</comment>